<sequence>MDYHILREFADSWAALALLLTFIGAVIWAFRPGSSKVHDDIANIPFRHEDKPADRGQG</sequence>
<reference evidence="2 3" key="1">
    <citation type="submission" date="2019-04" db="EMBL/GenBank/DDBJ databases">
        <title>Draft Whole-Genome sequence of the purple photosynthetic bacterium Rhodobacter capsulatus SP108 with an indigenous class A beta-lactamase.</title>
        <authorList>
            <person name="Robertson S."/>
            <person name="Meyer T.E."/>
            <person name="Kyndt J.A."/>
        </authorList>
    </citation>
    <scope>NUCLEOTIDE SEQUENCE [LARGE SCALE GENOMIC DNA]</scope>
    <source>
        <strain evidence="2 3">SP108</strain>
    </source>
</reference>
<keyword evidence="1" id="KW-0812">Transmembrane</keyword>
<protein>
    <submittedName>
        <fullName evidence="2">Cbb3-type cytochrome c oxidase subunit 3</fullName>
    </submittedName>
</protein>
<feature type="transmembrane region" description="Helical" evidence="1">
    <location>
        <begin position="12"/>
        <end position="30"/>
    </location>
</feature>
<name>A0A4U1JU28_RHOCA</name>
<accession>A0A4U1JU28</accession>
<keyword evidence="1" id="KW-1133">Transmembrane helix</keyword>
<evidence type="ECO:0000313" key="3">
    <source>
        <dbReference type="Proteomes" id="UP000310597"/>
    </source>
</evidence>
<evidence type="ECO:0000313" key="2">
    <source>
        <dbReference type="EMBL" id="TKD22539.1"/>
    </source>
</evidence>
<organism evidence="2 3">
    <name type="scientific">Rhodobacter capsulatus</name>
    <name type="common">Rhodopseudomonas capsulata</name>
    <dbReference type="NCBI Taxonomy" id="1061"/>
    <lineage>
        <taxon>Bacteria</taxon>
        <taxon>Pseudomonadati</taxon>
        <taxon>Pseudomonadota</taxon>
        <taxon>Alphaproteobacteria</taxon>
        <taxon>Rhodobacterales</taxon>
        <taxon>Rhodobacter group</taxon>
        <taxon>Rhodobacter</taxon>
    </lineage>
</organism>
<evidence type="ECO:0000256" key="1">
    <source>
        <dbReference type="SAM" id="Phobius"/>
    </source>
</evidence>
<dbReference type="OrthoDB" id="9801588at2"/>
<dbReference type="CDD" id="cd01324">
    <property type="entry name" value="cbb3_Oxidase_CcoQ"/>
    <property type="match status" value="1"/>
</dbReference>
<dbReference type="Pfam" id="PF05545">
    <property type="entry name" value="FixQ"/>
    <property type="match status" value="1"/>
</dbReference>
<dbReference type="EMBL" id="SWJZ01000018">
    <property type="protein sequence ID" value="TKD22539.1"/>
    <property type="molecule type" value="Genomic_DNA"/>
</dbReference>
<dbReference type="AlphaFoldDB" id="A0A4U1JU28"/>
<dbReference type="InterPro" id="IPR008621">
    <property type="entry name" value="Cbb3-typ_cyt_oxidase_comp"/>
</dbReference>
<comment type="caution">
    <text evidence="2">The sequence shown here is derived from an EMBL/GenBank/DDBJ whole genome shotgun (WGS) entry which is preliminary data.</text>
</comment>
<gene>
    <name evidence="2" type="ORF">FBT96_06250</name>
</gene>
<dbReference type="Proteomes" id="UP000310597">
    <property type="component" value="Unassembled WGS sequence"/>
</dbReference>
<proteinExistence type="predicted"/>
<keyword evidence="1" id="KW-0472">Membrane</keyword>
<dbReference type="RefSeq" id="WP_136905464.1">
    <property type="nucleotide sequence ID" value="NZ_SWJZ01000018.1"/>
</dbReference>